<gene>
    <name evidence="1" type="ORF">HNP90_000868</name>
</gene>
<evidence type="ECO:0000313" key="1">
    <source>
        <dbReference type="EMBL" id="MBA2861989.1"/>
    </source>
</evidence>
<evidence type="ECO:0000313" key="2">
    <source>
        <dbReference type="Proteomes" id="UP000533207"/>
    </source>
</evidence>
<sequence>MQKIRLFSGILFIMLILMSLCACINSNYSSDDKDQRDEISNAFTSIIKNSGGKILEINNSENSWSEITVMVNKDFIGSVTLNTNWNTDCYGKCIIDSIRNSGVIAENSIITVNYYLNDELISVYSSETGPKVYYKFE</sequence>
<name>A0A7J9PKD6_METMI</name>
<protein>
    <recommendedName>
        <fullName evidence="3">Lipoprotein</fullName>
    </recommendedName>
</protein>
<dbReference type="AlphaFoldDB" id="A0A7J9PKD6"/>
<organism evidence="1 2">
    <name type="scientific">Methanococcus maripaludis</name>
    <name type="common">Methanococcus deltae</name>
    <dbReference type="NCBI Taxonomy" id="39152"/>
    <lineage>
        <taxon>Archaea</taxon>
        <taxon>Methanobacteriati</taxon>
        <taxon>Methanobacteriota</taxon>
        <taxon>Methanomada group</taxon>
        <taxon>Methanococci</taxon>
        <taxon>Methanococcales</taxon>
        <taxon>Methanococcaceae</taxon>
        <taxon>Methanococcus</taxon>
    </lineage>
</organism>
<proteinExistence type="predicted"/>
<dbReference type="PROSITE" id="PS51257">
    <property type="entry name" value="PROKAR_LIPOPROTEIN"/>
    <property type="match status" value="1"/>
</dbReference>
<comment type="caution">
    <text evidence="1">The sequence shown here is derived from an EMBL/GenBank/DDBJ whole genome shotgun (WGS) entry which is preliminary data.</text>
</comment>
<dbReference type="Proteomes" id="UP000533207">
    <property type="component" value="Unassembled WGS sequence"/>
</dbReference>
<accession>A0A7J9PKD6</accession>
<reference evidence="1 2" key="1">
    <citation type="submission" date="2020-07" db="EMBL/GenBank/DDBJ databases">
        <title>Genomic Encyclopedia of Type Strains, Phase IV (KMG-V): Genome sequencing to study the core and pangenomes of soil and plant-associated prokaryotes.</title>
        <authorList>
            <person name="Whitman W."/>
        </authorList>
    </citation>
    <scope>NUCLEOTIDE SEQUENCE [LARGE SCALE GENOMIC DNA]</scope>
    <source>
        <strain evidence="1 2">C8</strain>
    </source>
</reference>
<dbReference type="RefSeq" id="WP_011976624.1">
    <property type="nucleotide sequence ID" value="NZ_JACDUL010000002.1"/>
</dbReference>
<dbReference type="EMBL" id="JACDUL010000002">
    <property type="protein sequence ID" value="MBA2861989.1"/>
    <property type="molecule type" value="Genomic_DNA"/>
</dbReference>
<evidence type="ECO:0008006" key="3">
    <source>
        <dbReference type="Google" id="ProtNLM"/>
    </source>
</evidence>